<accession>A0A8H8CGA4</accession>
<proteinExistence type="predicted"/>
<gene>
    <name evidence="2" type="ORF">JR316_011073</name>
</gene>
<organism evidence="2">
    <name type="scientific">Psilocybe cubensis</name>
    <name type="common">Psychedelic mushroom</name>
    <name type="synonym">Stropharia cubensis</name>
    <dbReference type="NCBI Taxonomy" id="181762"/>
    <lineage>
        <taxon>Eukaryota</taxon>
        <taxon>Fungi</taxon>
        <taxon>Dikarya</taxon>
        <taxon>Basidiomycota</taxon>
        <taxon>Agaricomycotina</taxon>
        <taxon>Agaricomycetes</taxon>
        <taxon>Agaricomycetidae</taxon>
        <taxon>Agaricales</taxon>
        <taxon>Agaricineae</taxon>
        <taxon>Strophariaceae</taxon>
        <taxon>Psilocybe</taxon>
    </lineage>
</organism>
<comment type="caution">
    <text evidence="2">The sequence shown here is derived from an EMBL/GenBank/DDBJ whole genome shotgun (WGS) entry which is preliminary data.</text>
</comment>
<evidence type="ECO:0000313" key="2">
    <source>
        <dbReference type="EMBL" id="KAG5163880.1"/>
    </source>
</evidence>
<sequence length="400" mass="42720">MGVYLVRPSLPGLATLLPASDMFIYLVLLSLTATISLASAPPSGSAQCRQITIPVSVTALTQNIELTAPKNQSELTGFITKVTSLSSNVTADVLQGQRNLTANYKIWSLLCLPVTVSSERAITTVEFAVHGYWNFGGKGSKYNYVDVANRAGHAVFLYDRLGVGHSSKPDGIQQVQTATQVEIAAQLIKYLKSGKSGYTFTRFIGLGHSYGSLQLLGLASKYGNLLDAIILTGFSPFQGGISTSLAAFGLTIASEQNKARFGRLSGSLPSSYLTTQSIYNDQSAFFAFPFFDFNVLKIASSTKGTATLGEFLTLSASVASNYTNPVFVVTGDKDFIFCGGDCFQKFPGASVNLVEASGVLFPAVQKFNVSIPANTGHAINVHFSAPNVYKEIQNWIASNV</sequence>
<dbReference type="Gene3D" id="3.40.50.1820">
    <property type="entry name" value="alpha/beta hydrolase"/>
    <property type="match status" value="1"/>
</dbReference>
<feature type="domain" description="AB hydrolase-1" evidence="1">
    <location>
        <begin position="137"/>
        <end position="337"/>
    </location>
</feature>
<dbReference type="Pfam" id="PF00561">
    <property type="entry name" value="Abhydrolase_1"/>
    <property type="match status" value="1"/>
</dbReference>
<dbReference type="InterPro" id="IPR029058">
    <property type="entry name" value="AB_hydrolase_fold"/>
</dbReference>
<name>A0A8H8CGA4_PSICU</name>
<dbReference type="EMBL" id="JAFIQS010000013">
    <property type="protein sequence ID" value="KAG5163880.1"/>
    <property type="molecule type" value="Genomic_DNA"/>
</dbReference>
<dbReference type="SUPFAM" id="SSF53474">
    <property type="entry name" value="alpha/beta-Hydrolases"/>
    <property type="match status" value="1"/>
</dbReference>
<dbReference type="InterPro" id="IPR000073">
    <property type="entry name" value="AB_hydrolase_1"/>
</dbReference>
<protein>
    <recommendedName>
        <fullName evidence="1">AB hydrolase-1 domain-containing protein</fullName>
    </recommendedName>
</protein>
<reference evidence="2" key="1">
    <citation type="submission" date="2021-02" db="EMBL/GenBank/DDBJ databases">
        <title>Psilocybe cubensis genome.</title>
        <authorList>
            <person name="Mckernan K.J."/>
            <person name="Crawford S."/>
            <person name="Trippe A."/>
            <person name="Kane L.T."/>
            <person name="Mclaughlin S."/>
        </authorList>
    </citation>
    <scope>NUCLEOTIDE SEQUENCE [LARGE SCALE GENOMIC DNA]</scope>
    <source>
        <strain evidence="2">MGC-MH-2018</strain>
    </source>
</reference>
<dbReference type="AlphaFoldDB" id="A0A8H8CGA4"/>
<evidence type="ECO:0000259" key="1">
    <source>
        <dbReference type="Pfam" id="PF00561"/>
    </source>
</evidence>